<dbReference type="PANTHER" id="PTHR10989:SF16">
    <property type="entry name" value="AT02829P-RELATED"/>
    <property type="match status" value="1"/>
</dbReference>
<dbReference type="OrthoDB" id="1898221at2759"/>
<accession>A5DZY0</accession>
<comment type="subcellular location">
    <subcellularLocation>
        <location evidence="1">Endomembrane system</location>
        <topology evidence="1">Multi-pass membrane protein</topology>
    </subcellularLocation>
</comment>
<dbReference type="GO" id="GO:0012505">
    <property type="term" value="C:endomembrane system"/>
    <property type="evidence" value="ECO:0007669"/>
    <property type="project" value="UniProtKB-SubCell"/>
</dbReference>
<evidence type="ECO:0000256" key="3">
    <source>
        <dbReference type="ARBA" id="ARBA00022989"/>
    </source>
</evidence>
<evidence type="ECO:0000256" key="2">
    <source>
        <dbReference type="ARBA" id="ARBA00022692"/>
    </source>
</evidence>
<keyword evidence="4 5" id="KW-0472">Membrane</keyword>
<dbReference type="KEGG" id="lel:PVL30_003750"/>
<dbReference type="GeneID" id="5233009"/>
<dbReference type="AlphaFoldDB" id="A5DZY0"/>
<feature type="transmembrane region" description="Helical" evidence="5">
    <location>
        <begin position="119"/>
        <end position="140"/>
    </location>
</feature>
<dbReference type="Proteomes" id="UP000001996">
    <property type="component" value="Unassembled WGS sequence"/>
</dbReference>
<dbReference type="InParanoid" id="A5DZY0"/>
<evidence type="ECO:0000313" key="6">
    <source>
        <dbReference type="EMBL" id="EDK44738.1"/>
    </source>
</evidence>
<sequence>MSVTFDLFSLAICISGLRDTTRLKLPPYLQRGGHLQFLTNILLVLTIAYLVTSVTHPSSIFYTMAVNLEFAVTASYWTLHLVLPHLLNTDTIERNFALDFKIHLWPYVSLIIKDEKRNVGGIIGSGVVLILYWMYIEFIARDPSQKFAYPFLNRGGVGRRAAWMLGIWLLSSFNYIILKYVKKL</sequence>
<dbReference type="GO" id="GO:0016020">
    <property type="term" value="C:membrane"/>
    <property type="evidence" value="ECO:0007669"/>
    <property type="project" value="InterPro"/>
</dbReference>
<evidence type="ECO:0000313" key="7">
    <source>
        <dbReference type="Proteomes" id="UP000001996"/>
    </source>
</evidence>
<dbReference type="HOGENOM" id="CLU_1396120_0_0_1"/>
<name>A5DZY0_LODEL</name>
<keyword evidence="7" id="KW-1185">Reference proteome</keyword>
<gene>
    <name evidence="6" type="ORF">LELG_02917</name>
</gene>
<evidence type="ECO:0000256" key="1">
    <source>
        <dbReference type="ARBA" id="ARBA00004127"/>
    </source>
</evidence>
<feature type="transmembrane region" description="Helical" evidence="5">
    <location>
        <begin position="34"/>
        <end position="52"/>
    </location>
</feature>
<protein>
    <submittedName>
        <fullName evidence="6">Uncharacterized protein</fullName>
    </submittedName>
</protein>
<keyword evidence="3 5" id="KW-1133">Transmembrane helix</keyword>
<dbReference type="Pfam" id="PF04750">
    <property type="entry name" value="Far-17a_AIG1"/>
    <property type="match status" value="1"/>
</dbReference>
<dbReference type="OMA" id="SFERDYW"/>
<dbReference type="InterPro" id="IPR006838">
    <property type="entry name" value="ADTRP_AIG1"/>
</dbReference>
<organism evidence="6 7">
    <name type="scientific">Lodderomyces elongisporus (strain ATCC 11503 / CBS 2605 / JCM 1781 / NBRC 1676 / NRRL YB-4239)</name>
    <name type="common">Yeast</name>
    <name type="synonym">Saccharomyces elongisporus</name>
    <dbReference type="NCBI Taxonomy" id="379508"/>
    <lineage>
        <taxon>Eukaryota</taxon>
        <taxon>Fungi</taxon>
        <taxon>Dikarya</taxon>
        <taxon>Ascomycota</taxon>
        <taxon>Saccharomycotina</taxon>
        <taxon>Pichiomycetes</taxon>
        <taxon>Debaryomycetaceae</taxon>
        <taxon>Candida/Lodderomyces clade</taxon>
        <taxon>Lodderomyces</taxon>
    </lineage>
</organism>
<feature type="transmembrane region" description="Helical" evidence="5">
    <location>
        <begin position="161"/>
        <end position="181"/>
    </location>
</feature>
<reference evidence="6 7" key="1">
    <citation type="journal article" date="2009" name="Nature">
        <title>Evolution of pathogenicity and sexual reproduction in eight Candida genomes.</title>
        <authorList>
            <person name="Butler G."/>
            <person name="Rasmussen M.D."/>
            <person name="Lin M.F."/>
            <person name="Santos M.A."/>
            <person name="Sakthikumar S."/>
            <person name="Munro C.A."/>
            <person name="Rheinbay E."/>
            <person name="Grabherr M."/>
            <person name="Forche A."/>
            <person name="Reedy J.L."/>
            <person name="Agrafioti I."/>
            <person name="Arnaud M.B."/>
            <person name="Bates S."/>
            <person name="Brown A.J."/>
            <person name="Brunke S."/>
            <person name="Costanzo M.C."/>
            <person name="Fitzpatrick D.A."/>
            <person name="de Groot P.W."/>
            <person name="Harris D."/>
            <person name="Hoyer L.L."/>
            <person name="Hube B."/>
            <person name="Klis F.M."/>
            <person name="Kodira C."/>
            <person name="Lennard N."/>
            <person name="Logue M.E."/>
            <person name="Martin R."/>
            <person name="Neiman A.M."/>
            <person name="Nikolaou E."/>
            <person name="Quail M.A."/>
            <person name="Quinn J."/>
            <person name="Santos M.C."/>
            <person name="Schmitzberger F.F."/>
            <person name="Sherlock G."/>
            <person name="Shah P."/>
            <person name="Silverstein K.A."/>
            <person name="Skrzypek M.S."/>
            <person name="Soll D."/>
            <person name="Staggs R."/>
            <person name="Stansfield I."/>
            <person name="Stumpf M.P."/>
            <person name="Sudbery P.E."/>
            <person name="Srikantha T."/>
            <person name="Zeng Q."/>
            <person name="Berman J."/>
            <person name="Berriman M."/>
            <person name="Heitman J."/>
            <person name="Gow N.A."/>
            <person name="Lorenz M.C."/>
            <person name="Birren B.W."/>
            <person name="Kellis M."/>
            <person name="Cuomo C.A."/>
        </authorList>
    </citation>
    <scope>NUCLEOTIDE SEQUENCE [LARGE SCALE GENOMIC DNA]</scope>
    <source>
        <strain evidence="7">ATCC 11503 / BCRC 21390 / CBS 2605 / JCM 1781 / NBRC 1676 / NRRL YB-4239</strain>
    </source>
</reference>
<keyword evidence="2 5" id="KW-0812">Transmembrane</keyword>
<dbReference type="PANTHER" id="PTHR10989">
    <property type="entry name" value="ANDROGEN-INDUCED PROTEIN 1-RELATED"/>
    <property type="match status" value="1"/>
</dbReference>
<proteinExistence type="predicted"/>
<evidence type="ECO:0000256" key="5">
    <source>
        <dbReference type="SAM" id="Phobius"/>
    </source>
</evidence>
<dbReference type="VEuPathDB" id="FungiDB:LELG_02917"/>
<evidence type="ECO:0000256" key="4">
    <source>
        <dbReference type="ARBA" id="ARBA00023136"/>
    </source>
</evidence>
<dbReference type="EMBL" id="CH981526">
    <property type="protein sequence ID" value="EDK44738.1"/>
    <property type="molecule type" value="Genomic_DNA"/>
</dbReference>